<dbReference type="PIRSF" id="PIRSF016578">
    <property type="entry name" value="HsaA"/>
    <property type="match status" value="1"/>
</dbReference>
<dbReference type="InterPro" id="IPR037069">
    <property type="entry name" value="AcylCoA_DH/ox_N_sf"/>
</dbReference>
<keyword evidence="3 7" id="KW-0285">Flavoprotein</keyword>
<dbReference type="InterPro" id="IPR046373">
    <property type="entry name" value="Acyl-CoA_Oxase/DH_mid-dom_sf"/>
</dbReference>
<dbReference type="InterPro" id="IPR009075">
    <property type="entry name" value="AcylCo_DH/oxidase_C"/>
</dbReference>
<dbReference type="SUPFAM" id="SSF56645">
    <property type="entry name" value="Acyl-CoA dehydrogenase NM domain-like"/>
    <property type="match status" value="1"/>
</dbReference>
<dbReference type="PANTHER" id="PTHR43884">
    <property type="entry name" value="ACYL-COA DEHYDROGENASE"/>
    <property type="match status" value="1"/>
</dbReference>
<organism evidence="11 12">
    <name type="scientific">Mycolicibacterium goodii</name>
    <name type="common">Mycobacterium goodii</name>
    <dbReference type="NCBI Taxonomy" id="134601"/>
    <lineage>
        <taxon>Bacteria</taxon>
        <taxon>Bacillati</taxon>
        <taxon>Actinomycetota</taxon>
        <taxon>Actinomycetes</taxon>
        <taxon>Mycobacteriales</taxon>
        <taxon>Mycobacteriaceae</taxon>
        <taxon>Mycolicibacterium</taxon>
    </lineage>
</organism>
<dbReference type="STRING" id="134601.AFA91_09760"/>
<dbReference type="GO" id="GO:0003995">
    <property type="term" value="F:acyl-CoA dehydrogenase activity"/>
    <property type="evidence" value="ECO:0007669"/>
    <property type="project" value="InterPro"/>
</dbReference>
<dbReference type="KEGG" id="mgo:AFA91_09760"/>
<reference evidence="11 12" key="1">
    <citation type="submission" date="2015-07" db="EMBL/GenBank/DDBJ databases">
        <title>Complete genome sequence of Mycobacterium goodii X7B, a facultative thermophilic biodesulfurizing bacterium.</title>
        <authorList>
            <person name="Yu B."/>
            <person name="Li F."/>
            <person name="Xu P."/>
        </authorList>
    </citation>
    <scope>NUCLEOTIDE SEQUENCE [LARGE SCALE GENOMIC DNA]</scope>
    <source>
        <strain evidence="11 12">X7B</strain>
    </source>
</reference>
<evidence type="ECO:0000313" key="12">
    <source>
        <dbReference type="Proteomes" id="UP000062255"/>
    </source>
</evidence>
<evidence type="ECO:0000259" key="10">
    <source>
        <dbReference type="Pfam" id="PF02771"/>
    </source>
</evidence>
<dbReference type="PANTHER" id="PTHR43884:SF12">
    <property type="entry name" value="ISOVALERYL-COA DEHYDROGENASE, MITOCHONDRIAL-RELATED"/>
    <property type="match status" value="1"/>
</dbReference>
<dbReference type="Gene3D" id="1.20.140.10">
    <property type="entry name" value="Butyryl-CoA Dehydrogenase, subunit A, domain 3"/>
    <property type="match status" value="1"/>
</dbReference>
<evidence type="ECO:0000256" key="2">
    <source>
        <dbReference type="ARBA" id="ARBA00009347"/>
    </source>
</evidence>
<dbReference type="GO" id="GO:0050660">
    <property type="term" value="F:flavin adenine dinucleotide binding"/>
    <property type="evidence" value="ECO:0007669"/>
    <property type="project" value="InterPro"/>
</dbReference>
<feature type="domain" description="Acyl-CoA dehydrogenase/oxidase C-terminal" evidence="8">
    <location>
        <begin position="231"/>
        <end position="380"/>
    </location>
</feature>
<accession>A0A0K0X429</accession>
<evidence type="ECO:0000256" key="5">
    <source>
        <dbReference type="ARBA" id="ARBA00023002"/>
    </source>
</evidence>
<feature type="domain" description="Acyl-CoA oxidase/dehydrogenase middle" evidence="9">
    <location>
        <begin position="122"/>
        <end position="218"/>
    </location>
</feature>
<dbReference type="InterPro" id="IPR006091">
    <property type="entry name" value="Acyl-CoA_Oxase/DH_mid-dom"/>
</dbReference>
<dbReference type="RefSeq" id="WP_049744530.1">
    <property type="nucleotide sequence ID" value="NZ_CP012150.1"/>
</dbReference>
<dbReference type="SUPFAM" id="SSF47203">
    <property type="entry name" value="Acyl-CoA dehydrogenase C-terminal domain-like"/>
    <property type="match status" value="1"/>
</dbReference>
<evidence type="ECO:0000256" key="6">
    <source>
        <dbReference type="ARBA" id="ARBA00052546"/>
    </source>
</evidence>
<dbReference type="OrthoDB" id="8876745at2"/>
<evidence type="ECO:0000259" key="9">
    <source>
        <dbReference type="Pfam" id="PF02770"/>
    </source>
</evidence>
<dbReference type="FunFam" id="1.10.540.10:FF:000002">
    <property type="entry name" value="Acyl-CoA dehydrogenase FadE19"/>
    <property type="match status" value="1"/>
</dbReference>
<evidence type="ECO:0000256" key="1">
    <source>
        <dbReference type="ARBA" id="ARBA00001974"/>
    </source>
</evidence>
<evidence type="ECO:0000259" key="8">
    <source>
        <dbReference type="Pfam" id="PF00441"/>
    </source>
</evidence>
<dbReference type="Pfam" id="PF02770">
    <property type="entry name" value="Acyl-CoA_dh_M"/>
    <property type="match status" value="1"/>
</dbReference>
<dbReference type="FunFam" id="2.40.110.10:FF:000002">
    <property type="entry name" value="Acyl-CoA dehydrogenase fadE12"/>
    <property type="match status" value="1"/>
</dbReference>
<dbReference type="InterPro" id="IPR006089">
    <property type="entry name" value="Acyl-CoA_DH_CS"/>
</dbReference>
<keyword evidence="4 7" id="KW-0274">FAD</keyword>
<gene>
    <name evidence="11" type="ORF">AFA91_09760</name>
</gene>
<dbReference type="PROSITE" id="PS00072">
    <property type="entry name" value="ACYL_COA_DH_1"/>
    <property type="match status" value="1"/>
</dbReference>
<dbReference type="EMBL" id="CP012150">
    <property type="protein sequence ID" value="AKS32107.1"/>
    <property type="molecule type" value="Genomic_DNA"/>
</dbReference>
<keyword evidence="5 7" id="KW-0560">Oxidoreductase</keyword>
<dbReference type="InterPro" id="IPR013786">
    <property type="entry name" value="AcylCoA_DH/ox_N"/>
</dbReference>
<dbReference type="Proteomes" id="UP000062255">
    <property type="component" value="Chromosome"/>
</dbReference>
<feature type="domain" description="Acyl-CoA dehydrogenase/oxidase N-terminal" evidence="10">
    <location>
        <begin position="6"/>
        <end position="117"/>
    </location>
</feature>
<evidence type="ECO:0000256" key="3">
    <source>
        <dbReference type="ARBA" id="ARBA00022630"/>
    </source>
</evidence>
<dbReference type="Gene3D" id="2.40.110.10">
    <property type="entry name" value="Butyryl-CoA Dehydrogenase, subunit A, domain 2"/>
    <property type="match status" value="1"/>
</dbReference>
<comment type="similarity">
    <text evidence="2 7">Belongs to the acyl-CoA dehydrogenase family.</text>
</comment>
<evidence type="ECO:0000256" key="7">
    <source>
        <dbReference type="RuleBase" id="RU362125"/>
    </source>
</evidence>
<evidence type="ECO:0000256" key="4">
    <source>
        <dbReference type="ARBA" id="ARBA00022827"/>
    </source>
</evidence>
<proteinExistence type="inferred from homology"/>
<dbReference type="Gene3D" id="1.10.540.10">
    <property type="entry name" value="Acyl-CoA dehydrogenase/oxidase, N-terminal domain"/>
    <property type="match status" value="1"/>
</dbReference>
<comment type="catalytic activity">
    <reaction evidence="6">
        <text>a 2,3-saturated acyl-CoA + A = a 2,3-dehydroacyl-CoA + AH2</text>
        <dbReference type="Rhea" id="RHEA:48608"/>
        <dbReference type="ChEBI" id="CHEBI:13193"/>
        <dbReference type="ChEBI" id="CHEBI:17499"/>
        <dbReference type="ChEBI" id="CHEBI:60015"/>
        <dbReference type="ChEBI" id="CHEBI:65111"/>
    </reaction>
</comment>
<name>A0A0K0X429_MYCGD</name>
<dbReference type="InterPro" id="IPR036250">
    <property type="entry name" value="AcylCo_DH-like_C"/>
</dbReference>
<dbReference type="AlphaFoldDB" id="A0A0K0X429"/>
<dbReference type="PATRIC" id="fig|134601.6.peg.2034"/>
<sequence>MDFALSAEQNAYRKMLRDFVQREIAPVARDWEHAGRYPTEIVDQMKAMGLFGLLVPEEYGGADADFVSFALTFEEIARGWMGVAGTLGSHSIACWLIARYGTEEQKQTFLPELATGQRRSGIALTEPQAGSDLQGIRATARREGDHYVVNGAKTWITNARYANPLPTLVKTDPTTTPAHKGMSVLLIDADLPGFTVSRDIPKVGYKGTESCEVILDNVKVPVSCLLGGTEGRGLQQVLSALETGRINVAARALGVAQASYDKAIAYSKEREAFGRPISDFQAIQLKLADMATAVQAARLLTYWAASKLDRGERADLESSMAKLFASEVALKASLESMRVHGGYGYSSEFEVERYYRDAPLMAIGEGTSDILRTVIAKSLLSGAEVN</sequence>
<protein>
    <submittedName>
        <fullName evidence="11">Acyl-CoA dehydrogenase</fullName>
    </submittedName>
</protein>
<evidence type="ECO:0000313" key="11">
    <source>
        <dbReference type="EMBL" id="AKS32107.1"/>
    </source>
</evidence>
<dbReference type="Pfam" id="PF00441">
    <property type="entry name" value="Acyl-CoA_dh_1"/>
    <property type="match status" value="1"/>
</dbReference>
<dbReference type="InterPro" id="IPR009100">
    <property type="entry name" value="AcylCoA_DH/oxidase_NM_dom_sf"/>
</dbReference>
<dbReference type="Pfam" id="PF02771">
    <property type="entry name" value="Acyl-CoA_dh_N"/>
    <property type="match status" value="1"/>
</dbReference>
<comment type="cofactor">
    <cofactor evidence="1 7">
        <name>FAD</name>
        <dbReference type="ChEBI" id="CHEBI:57692"/>
    </cofactor>
</comment>
<dbReference type="FunFam" id="1.20.140.10:FF:000004">
    <property type="entry name" value="Acyl-CoA dehydrogenase FadE25"/>
    <property type="match status" value="1"/>
</dbReference>